<gene>
    <name evidence="1" type="ORF">WCT63_08775</name>
</gene>
<dbReference type="Proteomes" id="UP001313132">
    <property type="component" value="Unassembled WGS sequence"/>
</dbReference>
<organism evidence="1 2">
    <name type="scientific">Pectobacterium versatile</name>
    <dbReference type="NCBI Taxonomy" id="2488639"/>
    <lineage>
        <taxon>Bacteria</taxon>
        <taxon>Pseudomonadati</taxon>
        <taxon>Pseudomonadota</taxon>
        <taxon>Gammaproteobacteria</taxon>
        <taxon>Enterobacterales</taxon>
        <taxon>Pectobacteriaceae</taxon>
        <taxon>Pectobacterium</taxon>
    </lineage>
</organism>
<accession>A0ABU8JXA2</accession>
<comment type="caution">
    <text evidence="1">The sequence shown here is derived from an EMBL/GenBank/DDBJ whole genome shotgun (WGS) entry which is preliminary data.</text>
</comment>
<proteinExistence type="predicted"/>
<name>A0ABU8JXA2_9GAMM</name>
<evidence type="ECO:0000313" key="1">
    <source>
        <dbReference type="EMBL" id="MEI7102542.1"/>
    </source>
</evidence>
<reference evidence="1 2" key="1">
    <citation type="submission" date="2024-03" db="EMBL/GenBank/DDBJ databases">
        <title>Analysis of soft rot Pectobacteriaceae population diversity in US potato growing regions between 2016 and 2022.</title>
        <authorList>
            <person name="Ma X."/>
            <person name="Zhang X."/>
            <person name="Stodghill P."/>
            <person name="Rioux R."/>
            <person name="Babler B."/>
            <person name="Shrestha S."/>
            <person name="Babler B."/>
            <person name="Rivedal H."/>
            <person name="Frost K."/>
            <person name="Hao J."/>
            <person name="Secor G."/>
            <person name="Swingle B."/>
        </authorList>
    </citation>
    <scope>NUCLEOTIDE SEQUENCE [LARGE SCALE GENOMIC DNA]</scope>
    <source>
        <strain evidence="1 2">UMSS2</strain>
    </source>
</reference>
<dbReference type="RefSeq" id="WP_103860615.1">
    <property type="nucleotide sequence ID" value="NZ_CAKLIK010000021.1"/>
</dbReference>
<sequence length="157" mass="17878">MIKSLGQYQKWASSVTNERLLDVRGLVYVFDKPDLYHPQKLQFIFSNTEKLFSFMCGKDGASLELTDSPIQESDLGEYGKEIIMDMSNVTLFIDYIGKQLLDVYSVFSSVEDACVGIKFVFEGDLNLIIVNFGDEINIFNSLPLSYEHDEGIKYQSL</sequence>
<dbReference type="EMBL" id="JBBBON010000006">
    <property type="protein sequence ID" value="MEI7102542.1"/>
    <property type="molecule type" value="Genomic_DNA"/>
</dbReference>
<evidence type="ECO:0000313" key="2">
    <source>
        <dbReference type="Proteomes" id="UP001313132"/>
    </source>
</evidence>
<keyword evidence="2" id="KW-1185">Reference proteome</keyword>
<protein>
    <submittedName>
        <fullName evidence="1">Uncharacterized protein</fullName>
    </submittedName>
</protein>